<organism evidence="1 2">
    <name type="scientific">Priestia aryabhattai</name>
    <name type="common">Bacillus aryabhattai</name>
    <dbReference type="NCBI Taxonomy" id="412384"/>
    <lineage>
        <taxon>Bacteria</taxon>
        <taxon>Bacillati</taxon>
        <taxon>Bacillota</taxon>
        <taxon>Bacilli</taxon>
        <taxon>Bacillales</taxon>
        <taxon>Bacillaceae</taxon>
        <taxon>Priestia</taxon>
    </lineage>
</organism>
<gene>
    <name evidence="1" type="ORF">HNP21_006291</name>
</gene>
<dbReference type="RefSeq" id="WP_182528302.1">
    <property type="nucleotide sequence ID" value="NZ_JACJHT010000027.1"/>
</dbReference>
<protein>
    <submittedName>
        <fullName evidence="1">Uncharacterized protein</fullName>
    </submittedName>
</protein>
<comment type="caution">
    <text evidence="1">The sequence shown here is derived from an EMBL/GenBank/DDBJ whole genome shotgun (WGS) entry which is preliminary data.</text>
</comment>
<keyword evidence="2" id="KW-1185">Reference proteome</keyword>
<proteinExistence type="predicted"/>
<dbReference type="Proteomes" id="UP000543174">
    <property type="component" value="Unassembled WGS sequence"/>
</dbReference>
<evidence type="ECO:0000313" key="1">
    <source>
        <dbReference type="EMBL" id="MBA9043113.1"/>
    </source>
</evidence>
<reference evidence="1" key="1">
    <citation type="submission" date="2020-08" db="EMBL/GenBank/DDBJ databases">
        <title>Functional genomics of gut bacteria from endangered species of beetles.</title>
        <authorList>
            <person name="Carlos-Shanley C."/>
        </authorList>
    </citation>
    <scope>NUCLEOTIDE SEQUENCE [LARGE SCALE GENOMIC DNA]</scope>
    <source>
        <strain evidence="1">S00060</strain>
    </source>
</reference>
<name>A0A7W3RJ19_PRIAR</name>
<dbReference type="AlphaFoldDB" id="A0A7W3RJ19"/>
<evidence type="ECO:0000313" key="2">
    <source>
        <dbReference type="Proteomes" id="UP000543174"/>
    </source>
</evidence>
<sequence length="197" mass="23806">MSENLNDLLELHLDKEIKQMILKLYKVMISIESDFVIKKMSELELEEYDTETTIEGYAAQYQKEKIELEQAISKIINELTLIYSLIFHQKQSDFDQIEKYELNDIKKFETVIYLLERMTEDFYVNQIQNVEDEMNKPQTTKIEFQFFCQLIEVFEMITDDLSLLQGMLQEYLHIEINDYFDKELEEFEQELKSEKEI</sequence>
<accession>A0A7W3RJ19</accession>
<dbReference type="EMBL" id="JACJHT010000027">
    <property type="protein sequence ID" value="MBA9043113.1"/>
    <property type="molecule type" value="Genomic_DNA"/>
</dbReference>